<dbReference type="GeneID" id="35597065"/>
<evidence type="ECO:0000256" key="1">
    <source>
        <dbReference type="SAM" id="SignalP"/>
    </source>
</evidence>
<dbReference type="AlphaFoldDB" id="A0A2D3UPR2"/>
<organism evidence="2 3">
    <name type="scientific">Ramularia collo-cygni</name>
    <dbReference type="NCBI Taxonomy" id="112498"/>
    <lineage>
        <taxon>Eukaryota</taxon>
        <taxon>Fungi</taxon>
        <taxon>Dikarya</taxon>
        <taxon>Ascomycota</taxon>
        <taxon>Pezizomycotina</taxon>
        <taxon>Dothideomycetes</taxon>
        <taxon>Dothideomycetidae</taxon>
        <taxon>Mycosphaerellales</taxon>
        <taxon>Mycosphaerellaceae</taxon>
        <taxon>Ramularia</taxon>
    </lineage>
</organism>
<accession>A0A2D3UPR2</accession>
<dbReference type="OrthoDB" id="3836772at2759"/>
<feature type="chain" id="PRO_5013608742" evidence="1">
    <location>
        <begin position="16"/>
        <end position="120"/>
    </location>
</feature>
<name>A0A2D3UPR2_9PEZI</name>
<sequence>MQFTAVLLFVASTLAATSSPMAQCATEFTLCQQSANAVTLFTKCSTLLAACAASGAMTTDDESLGQTMSDGLRKAYRKCREEYSSCRGAPRANLSTCANEALGCFADGKRRFDSISISSK</sequence>
<feature type="signal peptide" evidence="1">
    <location>
        <begin position="1"/>
        <end position="15"/>
    </location>
</feature>
<dbReference type="EMBL" id="FJUY01000002">
    <property type="protein sequence ID" value="CZT15998.1"/>
    <property type="molecule type" value="Genomic_DNA"/>
</dbReference>
<protein>
    <submittedName>
        <fullName evidence="2">Uncharacterized protein</fullName>
    </submittedName>
</protein>
<gene>
    <name evidence="2" type="ORF">RCC_01838</name>
</gene>
<dbReference type="Proteomes" id="UP000225277">
    <property type="component" value="Unassembled WGS sequence"/>
</dbReference>
<dbReference type="RefSeq" id="XP_023622891.1">
    <property type="nucleotide sequence ID" value="XM_023767123.1"/>
</dbReference>
<evidence type="ECO:0000313" key="2">
    <source>
        <dbReference type="EMBL" id="CZT15998.1"/>
    </source>
</evidence>
<keyword evidence="3" id="KW-1185">Reference proteome</keyword>
<evidence type="ECO:0000313" key="3">
    <source>
        <dbReference type="Proteomes" id="UP000225277"/>
    </source>
</evidence>
<proteinExistence type="predicted"/>
<reference evidence="2 3" key="1">
    <citation type="submission" date="2016-03" db="EMBL/GenBank/DDBJ databases">
        <authorList>
            <person name="Ploux O."/>
        </authorList>
    </citation>
    <scope>NUCLEOTIDE SEQUENCE [LARGE SCALE GENOMIC DNA]</scope>
    <source>
        <strain evidence="2 3">URUG2</strain>
    </source>
</reference>
<keyword evidence="1" id="KW-0732">Signal</keyword>